<evidence type="ECO:0000256" key="1">
    <source>
        <dbReference type="PROSITE-ProRule" id="PRU00325"/>
    </source>
</evidence>
<keyword evidence="1" id="KW-0862">Zinc</keyword>
<evidence type="ECO:0000313" key="3">
    <source>
        <dbReference type="EMBL" id="KIJ28849.1"/>
    </source>
</evidence>
<dbReference type="InterPro" id="IPR007527">
    <property type="entry name" value="Znf_SWIM"/>
</dbReference>
<proteinExistence type="predicted"/>
<dbReference type="Proteomes" id="UP000054279">
    <property type="component" value="Unassembled WGS sequence"/>
</dbReference>
<evidence type="ECO:0000259" key="2">
    <source>
        <dbReference type="PROSITE" id="PS50966"/>
    </source>
</evidence>
<dbReference type="PROSITE" id="PS50966">
    <property type="entry name" value="ZF_SWIM"/>
    <property type="match status" value="1"/>
</dbReference>
<reference evidence="3 4" key="1">
    <citation type="submission" date="2014-06" db="EMBL/GenBank/DDBJ databases">
        <title>Evolutionary Origins and Diversification of the Mycorrhizal Mutualists.</title>
        <authorList>
            <consortium name="DOE Joint Genome Institute"/>
            <consortium name="Mycorrhizal Genomics Consortium"/>
            <person name="Kohler A."/>
            <person name="Kuo A."/>
            <person name="Nagy L.G."/>
            <person name="Floudas D."/>
            <person name="Copeland A."/>
            <person name="Barry K.W."/>
            <person name="Cichocki N."/>
            <person name="Veneault-Fourrey C."/>
            <person name="LaButti K."/>
            <person name="Lindquist E.A."/>
            <person name="Lipzen A."/>
            <person name="Lundell T."/>
            <person name="Morin E."/>
            <person name="Murat C."/>
            <person name="Riley R."/>
            <person name="Ohm R."/>
            <person name="Sun H."/>
            <person name="Tunlid A."/>
            <person name="Henrissat B."/>
            <person name="Grigoriev I.V."/>
            <person name="Hibbett D.S."/>
            <person name="Martin F."/>
        </authorList>
    </citation>
    <scope>NUCLEOTIDE SEQUENCE [LARGE SCALE GENOMIC DNA]</scope>
    <source>
        <strain evidence="3 4">SS14</strain>
    </source>
</reference>
<dbReference type="OrthoDB" id="3247294at2759"/>
<dbReference type="HOGENOM" id="CLU_081661_0_0_1"/>
<organism evidence="3 4">
    <name type="scientific">Sphaerobolus stellatus (strain SS14)</name>
    <dbReference type="NCBI Taxonomy" id="990650"/>
    <lineage>
        <taxon>Eukaryota</taxon>
        <taxon>Fungi</taxon>
        <taxon>Dikarya</taxon>
        <taxon>Basidiomycota</taxon>
        <taxon>Agaricomycotina</taxon>
        <taxon>Agaricomycetes</taxon>
        <taxon>Phallomycetidae</taxon>
        <taxon>Geastrales</taxon>
        <taxon>Sphaerobolaceae</taxon>
        <taxon>Sphaerobolus</taxon>
    </lineage>
</organism>
<name>A0A0C9U3T0_SPHS4</name>
<dbReference type="Pfam" id="PF04434">
    <property type="entry name" value="SWIM"/>
    <property type="match status" value="1"/>
</dbReference>
<feature type="domain" description="SWIM-type" evidence="2">
    <location>
        <begin position="111"/>
        <end position="146"/>
    </location>
</feature>
<keyword evidence="1" id="KW-0479">Metal-binding</keyword>
<keyword evidence="4" id="KW-1185">Reference proteome</keyword>
<dbReference type="EMBL" id="KN837296">
    <property type="protein sequence ID" value="KIJ28849.1"/>
    <property type="molecule type" value="Genomic_DNA"/>
</dbReference>
<evidence type="ECO:0000313" key="4">
    <source>
        <dbReference type="Proteomes" id="UP000054279"/>
    </source>
</evidence>
<dbReference type="GO" id="GO:0008270">
    <property type="term" value="F:zinc ion binding"/>
    <property type="evidence" value="ECO:0007669"/>
    <property type="project" value="UniProtKB-KW"/>
</dbReference>
<gene>
    <name evidence="3" type="ORF">M422DRAFT_269817</name>
</gene>
<dbReference type="AlphaFoldDB" id="A0A0C9U3T0"/>
<protein>
    <submittedName>
        <fullName evidence="3">Unplaced genomic scaffold SPHSTscaffold_221, whole genome shotgun sequence</fullName>
    </submittedName>
</protein>
<keyword evidence="1" id="KW-0863">Zinc-finger</keyword>
<sequence>MEKGHAHYGIDTNNVIESWHSNLKKHYIGKGNCRQWVDHLIHLLSQCIVPDFYWAHIQSGLGLQGCNLCKAELDTKQCADLLSFEDASNSVMQIHDSTLNVKSFTNEGVFYEVKLEDEKIISCACPAFSLTQLTCKHMFLAVHVTNFGIHLPHAIIPAKRSLEIDREDTLQYWHPHKRCLIAKAHEGLSAIVEAHYWGNGDTDEGADNLSKESLTRFVSNIQSLWHEGRDIMPFQPDNAIQ</sequence>
<accession>A0A0C9U3T0</accession>